<dbReference type="Pfam" id="PF00005">
    <property type="entry name" value="ABC_tran"/>
    <property type="match status" value="1"/>
</dbReference>
<keyword evidence="4" id="KW-0067">ATP-binding</keyword>
<accession>A0ABQ5N8N9</accession>
<evidence type="ECO:0000313" key="11">
    <source>
        <dbReference type="Proteomes" id="UP001208567"/>
    </source>
</evidence>
<dbReference type="SUPFAM" id="SSF52540">
    <property type="entry name" value="P-loop containing nucleoside triphosphate hydrolases"/>
    <property type="match status" value="1"/>
</dbReference>
<feature type="transmembrane region" description="Helical" evidence="7">
    <location>
        <begin position="239"/>
        <end position="260"/>
    </location>
</feature>
<dbReference type="InterPro" id="IPR011527">
    <property type="entry name" value="ABC1_TM_dom"/>
</dbReference>
<comment type="caution">
    <text evidence="10">The sequence shown here is derived from an EMBL/GenBank/DDBJ whole genome shotgun (WGS) entry which is preliminary data.</text>
</comment>
<evidence type="ECO:0000256" key="6">
    <source>
        <dbReference type="ARBA" id="ARBA00023136"/>
    </source>
</evidence>
<evidence type="ECO:0000259" key="8">
    <source>
        <dbReference type="PROSITE" id="PS50893"/>
    </source>
</evidence>
<evidence type="ECO:0000256" key="2">
    <source>
        <dbReference type="ARBA" id="ARBA00022692"/>
    </source>
</evidence>
<dbReference type="Gene3D" id="3.40.50.300">
    <property type="entry name" value="P-loop containing nucleotide triphosphate hydrolases"/>
    <property type="match status" value="1"/>
</dbReference>
<comment type="subcellular location">
    <subcellularLocation>
        <location evidence="1">Cell membrane</location>
        <topology evidence="1">Multi-pass membrane protein</topology>
    </subcellularLocation>
</comment>
<evidence type="ECO:0000256" key="1">
    <source>
        <dbReference type="ARBA" id="ARBA00004651"/>
    </source>
</evidence>
<dbReference type="InterPro" id="IPR027417">
    <property type="entry name" value="P-loop_NTPase"/>
</dbReference>
<dbReference type="Proteomes" id="UP001208567">
    <property type="component" value="Unassembled WGS sequence"/>
</dbReference>
<dbReference type="CDD" id="cd18548">
    <property type="entry name" value="ABC_6TM_Tm287_like"/>
    <property type="match status" value="1"/>
</dbReference>
<feature type="transmembrane region" description="Helical" evidence="7">
    <location>
        <begin position="7"/>
        <end position="25"/>
    </location>
</feature>
<dbReference type="PANTHER" id="PTHR43394">
    <property type="entry name" value="ATP-DEPENDENT PERMEASE MDL1, MITOCHONDRIAL"/>
    <property type="match status" value="1"/>
</dbReference>
<organism evidence="10 11">
    <name type="scientific">Clostridium omnivorum</name>
    <dbReference type="NCBI Taxonomy" id="1604902"/>
    <lineage>
        <taxon>Bacteria</taxon>
        <taxon>Bacillati</taxon>
        <taxon>Bacillota</taxon>
        <taxon>Clostridia</taxon>
        <taxon>Eubacteriales</taxon>
        <taxon>Clostridiaceae</taxon>
        <taxon>Clostridium</taxon>
    </lineage>
</organism>
<keyword evidence="2 7" id="KW-0812">Transmembrane</keyword>
<keyword evidence="3" id="KW-0547">Nucleotide-binding</keyword>
<dbReference type="Gene3D" id="1.20.1560.10">
    <property type="entry name" value="ABC transporter type 1, transmembrane domain"/>
    <property type="match status" value="1"/>
</dbReference>
<evidence type="ECO:0000313" key="10">
    <source>
        <dbReference type="EMBL" id="GLC31620.1"/>
    </source>
</evidence>
<evidence type="ECO:0000256" key="4">
    <source>
        <dbReference type="ARBA" id="ARBA00022840"/>
    </source>
</evidence>
<dbReference type="PROSITE" id="PS50893">
    <property type="entry name" value="ABC_TRANSPORTER_2"/>
    <property type="match status" value="1"/>
</dbReference>
<feature type="transmembrane region" description="Helical" evidence="7">
    <location>
        <begin position="272"/>
        <end position="297"/>
    </location>
</feature>
<dbReference type="InterPro" id="IPR039421">
    <property type="entry name" value="Type_1_exporter"/>
</dbReference>
<dbReference type="SUPFAM" id="SSF90123">
    <property type="entry name" value="ABC transporter transmembrane region"/>
    <property type="match status" value="1"/>
</dbReference>
<feature type="domain" description="ABC transporter" evidence="8">
    <location>
        <begin position="331"/>
        <end position="566"/>
    </location>
</feature>
<keyword evidence="11" id="KW-1185">Reference proteome</keyword>
<evidence type="ECO:0000256" key="5">
    <source>
        <dbReference type="ARBA" id="ARBA00022989"/>
    </source>
</evidence>
<sequence length="576" mass="63798">MLKLLRFLKGSAIVCAIIAPLMMVLEVSMDLLQPKLMASIIDIGVASNNKQYIFLVGSKMILAAVIGIIGGGGCSIFAAIAAMKMGENLRQGLFDKIQTLSFMEIDKLKTSSLITRLTNDVTQIQNMMLTAMRIMVRSPLMCIGGIIMAYTLSPKLSAIFLVSLPIIIAAVIIIMRKSFPLFLSLQKKIDSMNVVMRENILGVKVIKVFNIVSRQMDRFNSANDALRDGNIKAQNINMLLWPIVSLVMNVTVIGVLWLGGVMVNNNVLKVGVIMAFINYTIQIMNSLIMAVNIVINFSRAKASADRINEVFSMTPSIQNKEAAKDFKNYDIEFKNVAFKYNDSSEYVLKNINFSIKQGEKVGIIGSTGCGKSTLVSLICRLYDVTEGQVLIGNVDVKALNLKQLKDNISFVTQENTIFSGTIEDNIRFGNLDVDENILIDSAVDAEAYEFIMQKENGFQSSIEQRGQNLSGGQKQRLCIARALVRNSKIFIMDDSTSALDMATEARLQTSIKKRLQHKTMIIIAQRISAVMDADKIIVMDDGEISSIGNHEYLMKNNEIYRSIAVSQLGEEVERIG</sequence>
<dbReference type="InterPro" id="IPR003593">
    <property type="entry name" value="AAA+_ATPase"/>
</dbReference>
<dbReference type="PANTHER" id="PTHR43394:SF1">
    <property type="entry name" value="ATP-BINDING CASSETTE SUB-FAMILY B MEMBER 10, MITOCHONDRIAL"/>
    <property type="match status" value="1"/>
</dbReference>
<dbReference type="PROSITE" id="PS00211">
    <property type="entry name" value="ABC_TRANSPORTER_1"/>
    <property type="match status" value="1"/>
</dbReference>
<dbReference type="InterPro" id="IPR003439">
    <property type="entry name" value="ABC_transporter-like_ATP-bd"/>
</dbReference>
<feature type="transmembrane region" description="Helical" evidence="7">
    <location>
        <begin position="158"/>
        <end position="175"/>
    </location>
</feature>
<proteinExistence type="predicted"/>
<dbReference type="InterPro" id="IPR036640">
    <property type="entry name" value="ABC1_TM_sf"/>
</dbReference>
<gene>
    <name evidence="10" type="ORF">bsdE14_30300</name>
</gene>
<dbReference type="SMART" id="SM00382">
    <property type="entry name" value="AAA"/>
    <property type="match status" value="1"/>
</dbReference>
<protein>
    <submittedName>
        <fullName evidence="10">ABC transporter</fullName>
    </submittedName>
</protein>
<feature type="transmembrane region" description="Helical" evidence="7">
    <location>
        <begin position="134"/>
        <end position="152"/>
    </location>
</feature>
<feature type="transmembrane region" description="Helical" evidence="7">
    <location>
        <begin position="60"/>
        <end position="83"/>
    </location>
</feature>
<dbReference type="Pfam" id="PF00664">
    <property type="entry name" value="ABC_membrane"/>
    <property type="match status" value="1"/>
</dbReference>
<dbReference type="PROSITE" id="PS50929">
    <property type="entry name" value="ABC_TM1F"/>
    <property type="match status" value="1"/>
</dbReference>
<dbReference type="EMBL" id="BRXR01000001">
    <property type="protein sequence ID" value="GLC31620.1"/>
    <property type="molecule type" value="Genomic_DNA"/>
</dbReference>
<keyword evidence="5 7" id="KW-1133">Transmembrane helix</keyword>
<dbReference type="InterPro" id="IPR017871">
    <property type="entry name" value="ABC_transporter-like_CS"/>
</dbReference>
<dbReference type="RefSeq" id="WP_264850951.1">
    <property type="nucleotide sequence ID" value="NZ_BRXR01000001.1"/>
</dbReference>
<feature type="domain" description="ABC transmembrane type-1" evidence="9">
    <location>
        <begin position="17"/>
        <end position="299"/>
    </location>
</feature>
<keyword evidence="6 7" id="KW-0472">Membrane</keyword>
<evidence type="ECO:0000259" key="9">
    <source>
        <dbReference type="PROSITE" id="PS50929"/>
    </source>
</evidence>
<reference evidence="10 11" key="1">
    <citation type="journal article" date="2024" name="Int. J. Syst. Evol. Microbiol.">
        <title>Clostridium omnivorum sp. nov., isolated from anoxic soil under the treatment of reductive soil disinfestation.</title>
        <authorList>
            <person name="Ueki A."/>
            <person name="Tonouchi A."/>
            <person name="Kaku N."/>
            <person name="Honma S."/>
            <person name="Ueki K."/>
        </authorList>
    </citation>
    <scope>NUCLEOTIDE SEQUENCE [LARGE SCALE GENOMIC DNA]</scope>
    <source>
        <strain evidence="10 11">E14</strain>
    </source>
</reference>
<evidence type="ECO:0000256" key="3">
    <source>
        <dbReference type="ARBA" id="ARBA00022741"/>
    </source>
</evidence>
<evidence type="ECO:0000256" key="7">
    <source>
        <dbReference type="SAM" id="Phobius"/>
    </source>
</evidence>
<name>A0ABQ5N8N9_9CLOT</name>